<evidence type="ECO:0000313" key="3">
    <source>
        <dbReference type="Proteomes" id="UP000314294"/>
    </source>
</evidence>
<feature type="region of interest" description="Disordered" evidence="1">
    <location>
        <begin position="36"/>
        <end position="55"/>
    </location>
</feature>
<sequence length="151" mass="16126">MSRRRRSCSGNRGVGTDLKEWRGLLSGERSWYLCRATPPSPSGSKLQSRSAGQASSVLRGPWEIMLTGGDRDRRTYSSLDGSVDGDFFSGVRSNSSSREARAAGGGDSPETLFCATGRMLSCCAVLRASCRSQSVDTASSSQMVEVSVSLK</sequence>
<proteinExistence type="predicted"/>
<gene>
    <name evidence="2" type="ORF">EYF80_043196</name>
</gene>
<dbReference type="OrthoDB" id="10645487at2759"/>
<reference evidence="2 3" key="1">
    <citation type="submission" date="2019-03" db="EMBL/GenBank/DDBJ databases">
        <title>First draft genome of Liparis tanakae, snailfish: a comprehensive survey of snailfish specific genes.</title>
        <authorList>
            <person name="Kim W."/>
            <person name="Song I."/>
            <person name="Jeong J.-H."/>
            <person name="Kim D."/>
            <person name="Kim S."/>
            <person name="Ryu S."/>
            <person name="Song J.Y."/>
            <person name="Lee S.K."/>
        </authorList>
    </citation>
    <scope>NUCLEOTIDE SEQUENCE [LARGE SCALE GENOMIC DNA]</scope>
    <source>
        <tissue evidence="2">Muscle</tissue>
    </source>
</reference>
<comment type="caution">
    <text evidence="2">The sequence shown here is derived from an EMBL/GenBank/DDBJ whole genome shotgun (WGS) entry which is preliminary data.</text>
</comment>
<dbReference type="AlphaFoldDB" id="A0A4Z2FZC7"/>
<name>A0A4Z2FZC7_9TELE</name>
<evidence type="ECO:0000256" key="1">
    <source>
        <dbReference type="SAM" id="MobiDB-lite"/>
    </source>
</evidence>
<organism evidence="2 3">
    <name type="scientific">Liparis tanakae</name>
    <name type="common">Tanaka's snailfish</name>
    <dbReference type="NCBI Taxonomy" id="230148"/>
    <lineage>
        <taxon>Eukaryota</taxon>
        <taxon>Metazoa</taxon>
        <taxon>Chordata</taxon>
        <taxon>Craniata</taxon>
        <taxon>Vertebrata</taxon>
        <taxon>Euteleostomi</taxon>
        <taxon>Actinopterygii</taxon>
        <taxon>Neopterygii</taxon>
        <taxon>Teleostei</taxon>
        <taxon>Neoteleostei</taxon>
        <taxon>Acanthomorphata</taxon>
        <taxon>Eupercaria</taxon>
        <taxon>Perciformes</taxon>
        <taxon>Cottioidei</taxon>
        <taxon>Cottales</taxon>
        <taxon>Liparidae</taxon>
        <taxon>Liparis</taxon>
    </lineage>
</organism>
<protein>
    <submittedName>
        <fullName evidence="2">Uncharacterized protein</fullName>
    </submittedName>
</protein>
<keyword evidence="3" id="KW-1185">Reference proteome</keyword>
<dbReference type="EMBL" id="SRLO01000781">
    <property type="protein sequence ID" value="TNN46609.1"/>
    <property type="molecule type" value="Genomic_DNA"/>
</dbReference>
<accession>A0A4Z2FZC7</accession>
<evidence type="ECO:0000313" key="2">
    <source>
        <dbReference type="EMBL" id="TNN46609.1"/>
    </source>
</evidence>
<dbReference type="Proteomes" id="UP000314294">
    <property type="component" value="Unassembled WGS sequence"/>
</dbReference>
<feature type="compositionally biased region" description="Polar residues" evidence="1">
    <location>
        <begin position="42"/>
        <end position="55"/>
    </location>
</feature>